<feature type="binding site" evidence="5">
    <location>
        <position position="233"/>
    </location>
    <ligand>
        <name>Zn(2+)</name>
        <dbReference type="ChEBI" id="CHEBI:29105"/>
    </ligand>
</feature>
<evidence type="ECO:0000256" key="1">
    <source>
        <dbReference type="ARBA" id="ARBA00022603"/>
    </source>
</evidence>
<dbReference type="InterPro" id="IPR051486">
    <property type="entry name" value="Hcy_S-methyltransferase"/>
</dbReference>
<accession>A0A6A6PYK7</accession>
<evidence type="ECO:0000256" key="5">
    <source>
        <dbReference type="PROSITE-ProRule" id="PRU00333"/>
    </source>
</evidence>
<comment type="cofactor">
    <cofactor evidence="5">
        <name>Zn(2+)</name>
        <dbReference type="ChEBI" id="CHEBI:29105"/>
    </cofactor>
</comment>
<dbReference type="PANTHER" id="PTHR46015">
    <property type="entry name" value="ZGC:172121"/>
    <property type="match status" value="1"/>
</dbReference>
<dbReference type="GO" id="GO:0009086">
    <property type="term" value="P:methionine biosynthetic process"/>
    <property type="evidence" value="ECO:0007669"/>
    <property type="project" value="InterPro"/>
</dbReference>
<keyword evidence="2 5" id="KW-0808">Transferase</keyword>
<dbReference type="RefSeq" id="XP_033590876.1">
    <property type="nucleotide sequence ID" value="XM_033736963.1"/>
</dbReference>
<name>A0A6A6PYK7_9PEZI</name>
<keyword evidence="1 5" id="KW-0489">Methyltransferase</keyword>
<feature type="binding site" evidence="5">
    <location>
        <position position="299"/>
    </location>
    <ligand>
        <name>Zn(2+)</name>
        <dbReference type="ChEBI" id="CHEBI:29105"/>
    </ligand>
</feature>
<evidence type="ECO:0000313" key="7">
    <source>
        <dbReference type="EMBL" id="KAF2484307.1"/>
    </source>
</evidence>
<dbReference type="Proteomes" id="UP000799767">
    <property type="component" value="Unassembled WGS sequence"/>
</dbReference>
<dbReference type="GeneID" id="54477965"/>
<dbReference type="PROSITE" id="PS50970">
    <property type="entry name" value="HCY"/>
    <property type="match status" value="1"/>
</dbReference>
<keyword evidence="4 5" id="KW-0862">Zinc</keyword>
<sequence>MLSRQDFLRLLERHGPMVIDGALATELESRGYDLNHSLWSAKILEEDPMVIKQVHLDYFLAGANFAITASYQASAAGFAEHLNLNEEKATALIKRSAMLARLAVEEAYGQTVRRDVPLLVAGSVGPYGAYLADGSEYRGDYQLSKSGFQNFHRARIRALVDAEVDLLAIETMPQVHEIEAVLELLRDEFSTTTAWVSCTLKDSQHISDGTSLVELAKLLQAHRERVLAFGFNCISADLATDALQHLTGQLDVPLLVYPNSGEKWDAQTNTWSSSSSGPLDFGQLARHWQQHGAGLIGGCCRTTPTDIIAISQALKR</sequence>
<evidence type="ECO:0000256" key="2">
    <source>
        <dbReference type="ARBA" id="ARBA00022679"/>
    </source>
</evidence>
<dbReference type="InterPro" id="IPR003726">
    <property type="entry name" value="HCY_dom"/>
</dbReference>
<protein>
    <submittedName>
        <fullName evidence="7">Homocysteine S-methyltransferase</fullName>
    </submittedName>
</protein>
<dbReference type="EMBL" id="MU001634">
    <property type="protein sequence ID" value="KAF2484307.1"/>
    <property type="molecule type" value="Genomic_DNA"/>
</dbReference>
<feature type="domain" description="Hcy-binding" evidence="6">
    <location>
        <begin position="5"/>
        <end position="314"/>
    </location>
</feature>
<dbReference type="InterPro" id="IPR036589">
    <property type="entry name" value="HCY_dom_sf"/>
</dbReference>
<dbReference type="PIRSF" id="PIRSF037505">
    <property type="entry name" value="Betaine_HMT"/>
    <property type="match status" value="1"/>
</dbReference>
<organism evidence="7 8">
    <name type="scientific">Neohortaea acidophila</name>
    <dbReference type="NCBI Taxonomy" id="245834"/>
    <lineage>
        <taxon>Eukaryota</taxon>
        <taxon>Fungi</taxon>
        <taxon>Dikarya</taxon>
        <taxon>Ascomycota</taxon>
        <taxon>Pezizomycotina</taxon>
        <taxon>Dothideomycetes</taxon>
        <taxon>Dothideomycetidae</taxon>
        <taxon>Mycosphaerellales</taxon>
        <taxon>Teratosphaeriaceae</taxon>
        <taxon>Neohortaea</taxon>
    </lineage>
</organism>
<reference evidence="7" key="1">
    <citation type="journal article" date="2020" name="Stud. Mycol.">
        <title>101 Dothideomycetes genomes: a test case for predicting lifestyles and emergence of pathogens.</title>
        <authorList>
            <person name="Haridas S."/>
            <person name="Albert R."/>
            <person name="Binder M."/>
            <person name="Bloem J."/>
            <person name="Labutti K."/>
            <person name="Salamov A."/>
            <person name="Andreopoulos B."/>
            <person name="Baker S."/>
            <person name="Barry K."/>
            <person name="Bills G."/>
            <person name="Bluhm B."/>
            <person name="Cannon C."/>
            <person name="Castanera R."/>
            <person name="Culley D."/>
            <person name="Daum C."/>
            <person name="Ezra D."/>
            <person name="Gonzalez J."/>
            <person name="Henrissat B."/>
            <person name="Kuo A."/>
            <person name="Liang C."/>
            <person name="Lipzen A."/>
            <person name="Lutzoni F."/>
            <person name="Magnuson J."/>
            <person name="Mondo S."/>
            <person name="Nolan M."/>
            <person name="Ohm R."/>
            <person name="Pangilinan J."/>
            <person name="Park H.-J."/>
            <person name="Ramirez L."/>
            <person name="Alfaro M."/>
            <person name="Sun H."/>
            <person name="Tritt A."/>
            <person name="Yoshinaga Y."/>
            <person name="Zwiers L.-H."/>
            <person name="Turgeon B."/>
            <person name="Goodwin S."/>
            <person name="Spatafora J."/>
            <person name="Crous P."/>
            <person name="Grigoriev I."/>
        </authorList>
    </citation>
    <scope>NUCLEOTIDE SEQUENCE</scope>
    <source>
        <strain evidence="7">CBS 113389</strain>
    </source>
</reference>
<dbReference type="GO" id="GO:0008898">
    <property type="term" value="F:S-adenosylmethionine-homocysteine S-methyltransferase activity"/>
    <property type="evidence" value="ECO:0007669"/>
    <property type="project" value="TreeGrafter"/>
</dbReference>
<evidence type="ECO:0000313" key="8">
    <source>
        <dbReference type="Proteomes" id="UP000799767"/>
    </source>
</evidence>
<dbReference type="Pfam" id="PF02574">
    <property type="entry name" value="S-methyl_trans"/>
    <property type="match status" value="1"/>
</dbReference>
<dbReference type="SUPFAM" id="SSF82282">
    <property type="entry name" value="Homocysteine S-methyltransferase"/>
    <property type="match status" value="1"/>
</dbReference>
<dbReference type="GO" id="GO:0033528">
    <property type="term" value="P:S-methylmethionine cycle"/>
    <property type="evidence" value="ECO:0007669"/>
    <property type="project" value="TreeGrafter"/>
</dbReference>
<dbReference type="NCBIfam" id="NF007020">
    <property type="entry name" value="PRK09485.1"/>
    <property type="match status" value="1"/>
</dbReference>
<feature type="binding site" evidence="5">
    <location>
        <position position="300"/>
    </location>
    <ligand>
        <name>Zn(2+)</name>
        <dbReference type="ChEBI" id="CHEBI:29105"/>
    </ligand>
</feature>
<dbReference type="GO" id="GO:0008270">
    <property type="term" value="F:zinc ion binding"/>
    <property type="evidence" value="ECO:0007669"/>
    <property type="project" value="InterPro"/>
</dbReference>
<dbReference type="OrthoDB" id="261426at2759"/>
<dbReference type="GO" id="GO:0032259">
    <property type="term" value="P:methylation"/>
    <property type="evidence" value="ECO:0007669"/>
    <property type="project" value="UniProtKB-KW"/>
</dbReference>
<evidence type="ECO:0000256" key="4">
    <source>
        <dbReference type="ARBA" id="ARBA00022833"/>
    </source>
</evidence>
<proteinExistence type="predicted"/>
<gene>
    <name evidence="7" type="ORF">BDY17DRAFT_323174</name>
</gene>
<dbReference type="InterPro" id="IPR017226">
    <property type="entry name" value="BHMT-like"/>
</dbReference>
<dbReference type="PANTHER" id="PTHR46015:SF1">
    <property type="entry name" value="HOMOCYSTEINE S-METHYLTRANSFERASE-LIKE ISOFORM 1"/>
    <property type="match status" value="1"/>
</dbReference>
<dbReference type="AlphaFoldDB" id="A0A6A6PYK7"/>
<evidence type="ECO:0000256" key="3">
    <source>
        <dbReference type="ARBA" id="ARBA00022723"/>
    </source>
</evidence>
<evidence type="ECO:0000259" key="6">
    <source>
        <dbReference type="PROSITE" id="PS50970"/>
    </source>
</evidence>
<dbReference type="FunFam" id="3.20.20.330:FF:000002">
    <property type="entry name" value="Homocysteine S-methyltransferase"/>
    <property type="match status" value="1"/>
</dbReference>
<keyword evidence="3 5" id="KW-0479">Metal-binding</keyword>
<dbReference type="Gene3D" id="3.20.20.330">
    <property type="entry name" value="Homocysteine-binding-like domain"/>
    <property type="match status" value="1"/>
</dbReference>
<keyword evidence="8" id="KW-1185">Reference proteome</keyword>